<dbReference type="PANTHER" id="PTHR21660:SF1">
    <property type="entry name" value="ACYL-COENZYME A THIOESTERASE 13"/>
    <property type="match status" value="1"/>
</dbReference>
<evidence type="ECO:0000256" key="1">
    <source>
        <dbReference type="ARBA" id="ARBA00008324"/>
    </source>
</evidence>
<dbReference type="Pfam" id="PF03061">
    <property type="entry name" value="4HBT"/>
    <property type="match status" value="1"/>
</dbReference>
<comment type="similarity">
    <text evidence="1">Belongs to the thioesterase PaaI family.</text>
</comment>
<dbReference type="Proteomes" id="UP001060164">
    <property type="component" value="Chromosome"/>
</dbReference>
<dbReference type="InterPro" id="IPR029069">
    <property type="entry name" value="HotDog_dom_sf"/>
</dbReference>
<gene>
    <name evidence="4" type="ORF">NQ502_06210</name>
</gene>
<organism evidence="4 5">
    <name type="scientific">Ruminococcus gauvreauii</name>
    <dbReference type="NCBI Taxonomy" id="438033"/>
    <lineage>
        <taxon>Bacteria</taxon>
        <taxon>Bacillati</taxon>
        <taxon>Bacillota</taxon>
        <taxon>Clostridia</taxon>
        <taxon>Eubacteriales</taxon>
        <taxon>Oscillospiraceae</taxon>
        <taxon>Ruminococcus</taxon>
    </lineage>
</organism>
<keyword evidence="5" id="KW-1185">Reference proteome</keyword>
<dbReference type="PANTHER" id="PTHR21660">
    <property type="entry name" value="THIOESTERASE SUPERFAMILY MEMBER-RELATED"/>
    <property type="match status" value="1"/>
</dbReference>
<dbReference type="InterPro" id="IPR039298">
    <property type="entry name" value="ACOT13"/>
</dbReference>
<dbReference type="NCBIfam" id="TIGR00369">
    <property type="entry name" value="unchar_dom_1"/>
    <property type="match status" value="1"/>
</dbReference>
<name>A0ABY5VKW8_9FIRM</name>
<dbReference type="Gene3D" id="3.10.129.10">
    <property type="entry name" value="Hotdog Thioesterase"/>
    <property type="match status" value="1"/>
</dbReference>
<dbReference type="CDD" id="cd03443">
    <property type="entry name" value="PaaI_thioesterase"/>
    <property type="match status" value="1"/>
</dbReference>
<feature type="domain" description="Thioesterase" evidence="3">
    <location>
        <begin position="76"/>
        <end position="151"/>
    </location>
</feature>
<accession>A0ABY5VKW8</accession>
<dbReference type="InterPro" id="IPR006683">
    <property type="entry name" value="Thioestr_dom"/>
</dbReference>
<dbReference type="SUPFAM" id="SSF54637">
    <property type="entry name" value="Thioesterase/thiol ester dehydrase-isomerase"/>
    <property type="match status" value="1"/>
</dbReference>
<reference evidence="4" key="1">
    <citation type="journal article" date="2022" name="Cell">
        <title>Design, construction, and in vivo augmentation of a complex gut microbiome.</title>
        <authorList>
            <person name="Cheng A.G."/>
            <person name="Ho P.Y."/>
            <person name="Aranda-Diaz A."/>
            <person name="Jain S."/>
            <person name="Yu F.B."/>
            <person name="Meng X."/>
            <person name="Wang M."/>
            <person name="Iakiviak M."/>
            <person name="Nagashima K."/>
            <person name="Zhao A."/>
            <person name="Murugkar P."/>
            <person name="Patil A."/>
            <person name="Atabakhsh K."/>
            <person name="Weakley A."/>
            <person name="Yan J."/>
            <person name="Brumbaugh A.R."/>
            <person name="Higginbottom S."/>
            <person name="Dimas A."/>
            <person name="Shiver A.L."/>
            <person name="Deutschbauer A."/>
            <person name="Neff N."/>
            <person name="Sonnenburg J.L."/>
            <person name="Huang K.C."/>
            <person name="Fischbach M.A."/>
        </authorList>
    </citation>
    <scope>NUCLEOTIDE SEQUENCE</scope>
    <source>
        <strain evidence="4">DSM 19829</strain>
    </source>
</reference>
<evidence type="ECO:0000313" key="4">
    <source>
        <dbReference type="EMBL" id="UWP60621.1"/>
    </source>
</evidence>
<proteinExistence type="inferred from homology"/>
<sequence>METEIIIAYRDKIKSAGASEQESLFREMTEAVLRHRRVANSGIMQMMKMELAYCSYREQSITLRFPVEHWQLNPLNTMHGGLSATACDSTGGLLTRVAAFTGITPTVSLNMNYLAPIQEGTHLMIKATVEHLGRTLAQISMDGWIEETGKPAVMATGVYMPKAPA</sequence>
<evidence type="ECO:0000256" key="2">
    <source>
        <dbReference type="ARBA" id="ARBA00022801"/>
    </source>
</evidence>
<dbReference type="EMBL" id="CP102290">
    <property type="protein sequence ID" value="UWP60621.1"/>
    <property type="molecule type" value="Genomic_DNA"/>
</dbReference>
<protein>
    <submittedName>
        <fullName evidence="4">PaaI family thioesterase</fullName>
    </submittedName>
</protein>
<dbReference type="RefSeq" id="WP_049898560.1">
    <property type="nucleotide sequence ID" value="NZ_CABLBR010000002.1"/>
</dbReference>
<evidence type="ECO:0000259" key="3">
    <source>
        <dbReference type="Pfam" id="PF03061"/>
    </source>
</evidence>
<dbReference type="InterPro" id="IPR003736">
    <property type="entry name" value="PAAI_dom"/>
</dbReference>
<keyword evidence="2" id="KW-0378">Hydrolase</keyword>
<evidence type="ECO:0000313" key="5">
    <source>
        <dbReference type="Proteomes" id="UP001060164"/>
    </source>
</evidence>